<organism evidence="2 3">
    <name type="scientific">Biomaibacter acetigenes</name>
    <dbReference type="NCBI Taxonomy" id="2316383"/>
    <lineage>
        <taxon>Bacteria</taxon>
        <taxon>Bacillati</taxon>
        <taxon>Bacillota</taxon>
        <taxon>Clostridia</taxon>
        <taxon>Thermosediminibacterales</taxon>
        <taxon>Tepidanaerobacteraceae</taxon>
        <taxon>Biomaibacter</taxon>
    </lineage>
</organism>
<dbReference type="KEGG" id="bacg:D2962_03035"/>
<evidence type="ECO:0000256" key="1">
    <source>
        <dbReference type="ARBA" id="ARBA00006479"/>
    </source>
</evidence>
<dbReference type="Pfam" id="PF00480">
    <property type="entry name" value="ROK"/>
    <property type="match status" value="1"/>
</dbReference>
<dbReference type="PANTHER" id="PTHR18964">
    <property type="entry name" value="ROK (REPRESSOR, ORF, KINASE) FAMILY"/>
    <property type="match status" value="1"/>
</dbReference>
<keyword evidence="3" id="KW-1185">Reference proteome</keyword>
<name>A0A3G2R2J5_9FIRM</name>
<dbReference type="InterPro" id="IPR000600">
    <property type="entry name" value="ROK"/>
</dbReference>
<dbReference type="AlphaFoldDB" id="A0A3G2R2J5"/>
<comment type="similarity">
    <text evidence="1">Belongs to the ROK (NagC/XylR) family.</text>
</comment>
<protein>
    <submittedName>
        <fullName evidence="2">ROK family protein</fullName>
    </submittedName>
</protein>
<reference evidence="2 3" key="1">
    <citation type="submission" date="2018-10" db="EMBL/GenBank/DDBJ databases">
        <authorList>
            <person name="Zhang X."/>
        </authorList>
    </citation>
    <scope>NUCLEOTIDE SEQUENCE [LARGE SCALE GENOMIC DNA]</scope>
    <source>
        <strain evidence="2 3">SK-G1</strain>
    </source>
</reference>
<dbReference type="CDD" id="cd23763">
    <property type="entry name" value="ASKHA_ATPase_ROK"/>
    <property type="match status" value="1"/>
</dbReference>
<dbReference type="EMBL" id="CP033169">
    <property type="protein sequence ID" value="AYO29716.1"/>
    <property type="molecule type" value="Genomic_DNA"/>
</dbReference>
<evidence type="ECO:0000313" key="3">
    <source>
        <dbReference type="Proteomes" id="UP000280960"/>
    </source>
</evidence>
<sequence length="152" mass="17103">MKEFGIGETRSGRKPILYTINGEAGLVIAIYIEDNQVNGVLADIMGEFLNEGIIKRNFTSTQEVLKVMFELIDHLISKVKSQEDIKAIGVGVPGVVRKDGTIFNIFSIPEWEGINLKEILEARYNKPIFLENDVNLTAVGIYHDRLARNIRI</sequence>
<dbReference type="PANTHER" id="PTHR18964:SF149">
    <property type="entry name" value="BIFUNCTIONAL UDP-N-ACETYLGLUCOSAMINE 2-EPIMERASE_N-ACETYLMANNOSAMINE KINASE"/>
    <property type="match status" value="1"/>
</dbReference>
<evidence type="ECO:0000313" key="2">
    <source>
        <dbReference type="EMBL" id="AYO29716.1"/>
    </source>
</evidence>
<dbReference type="Proteomes" id="UP000280960">
    <property type="component" value="Chromosome"/>
</dbReference>
<dbReference type="InterPro" id="IPR043129">
    <property type="entry name" value="ATPase_NBD"/>
</dbReference>
<dbReference type="Gene3D" id="3.30.420.40">
    <property type="match status" value="1"/>
</dbReference>
<accession>A0A3G2R2J5</accession>
<dbReference type="SUPFAM" id="SSF53067">
    <property type="entry name" value="Actin-like ATPase domain"/>
    <property type="match status" value="1"/>
</dbReference>
<gene>
    <name evidence="2" type="ORF">D2962_03035</name>
</gene>
<proteinExistence type="inferred from homology"/>